<keyword evidence="4" id="KW-1185">Reference proteome</keyword>
<evidence type="ECO:0000313" key="3">
    <source>
        <dbReference type="EMBL" id="GAA2636392.1"/>
    </source>
</evidence>
<dbReference type="PANTHER" id="PTHR14136">
    <property type="entry name" value="BTB_POZ DOMAIN-CONTAINING PROTEIN KCTD9"/>
    <property type="match status" value="1"/>
</dbReference>
<gene>
    <name evidence="3" type="ORF">GCM10010411_89550</name>
</gene>
<comment type="caution">
    <text evidence="3">The sequence shown here is derived from an EMBL/GenBank/DDBJ whole genome shotgun (WGS) entry which is preliminary data.</text>
</comment>
<dbReference type="Gene3D" id="2.160.20.80">
    <property type="entry name" value="E3 ubiquitin-protein ligase SopA"/>
    <property type="match status" value="1"/>
</dbReference>
<reference evidence="3 4" key="1">
    <citation type="journal article" date="2019" name="Int. J. Syst. Evol. Microbiol.">
        <title>The Global Catalogue of Microorganisms (GCM) 10K type strain sequencing project: providing services to taxonomists for standard genome sequencing and annotation.</title>
        <authorList>
            <consortium name="The Broad Institute Genomics Platform"/>
            <consortium name="The Broad Institute Genome Sequencing Center for Infectious Disease"/>
            <person name="Wu L."/>
            <person name="Ma J."/>
        </authorList>
    </citation>
    <scope>NUCLEOTIDE SEQUENCE [LARGE SCALE GENOMIC DNA]</scope>
    <source>
        <strain evidence="3 4">JCM 6833</strain>
    </source>
</reference>
<dbReference type="PANTHER" id="PTHR14136:SF17">
    <property type="entry name" value="BTB_POZ DOMAIN-CONTAINING PROTEIN KCTD9"/>
    <property type="match status" value="1"/>
</dbReference>
<accession>A0ABN3QW26</accession>
<evidence type="ECO:0000256" key="1">
    <source>
        <dbReference type="SAM" id="MobiDB-lite"/>
    </source>
</evidence>
<sequence length="306" mass="32563">MIPIAGTDEDNTSPATRRRARVKRPTQQELDALPADRRLELINHQRQSRHQNLNSVGILFGVVFTVASLVATALTLRTTQEGQITERYTKAAEQLGSKRREVRTAAIHALGRIADDSARDHNTVMDLLASYVRERDPGPKAKLPHEPHTDVQAALTVLGRRPRVLPGGRPLDLHNIRTPGIQLARANLRGANLTGANLNQADLTGADLRGANLIGANLKMADLRGAHLVEADLIDADLRGAGLSGAHLRGADLSPALLHGAVLSGADLSGADLGGADLSGADLRGVHGVSADEIRRIAITDSATRL</sequence>
<feature type="transmembrane region" description="Helical" evidence="2">
    <location>
        <begin position="56"/>
        <end position="76"/>
    </location>
</feature>
<dbReference type="Pfam" id="PF00805">
    <property type="entry name" value="Pentapeptide"/>
    <property type="match status" value="3"/>
</dbReference>
<dbReference type="Proteomes" id="UP001501509">
    <property type="component" value="Unassembled WGS sequence"/>
</dbReference>
<dbReference type="InterPro" id="IPR001646">
    <property type="entry name" value="5peptide_repeat"/>
</dbReference>
<dbReference type="InterPro" id="IPR051082">
    <property type="entry name" value="Pentapeptide-BTB/POZ_domain"/>
</dbReference>
<protein>
    <recommendedName>
        <fullName evidence="5">Pentapeptide repeat-containing protein</fullName>
    </recommendedName>
</protein>
<proteinExistence type="predicted"/>
<dbReference type="SUPFAM" id="SSF141571">
    <property type="entry name" value="Pentapeptide repeat-like"/>
    <property type="match status" value="1"/>
</dbReference>
<evidence type="ECO:0000313" key="4">
    <source>
        <dbReference type="Proteomes" id="UP001501509"/>
    </source>
</evidence>
<dbReference type="EMBL" id="BAAATD010000020">
    <property type="protein sequence ID" value="GAA2636392.1"/>
    <property type="molecule type" value="Genomic_DNA"/>
</dbReference>
<evidence type="ECO:0000256" key="2">
    <source>
        <dbReference type="SAM" id="Phobius"/>
    </source>
</evidence>
<feature type="region of interest" description="Disordered" evidence="1">
    <location>
        <begin position="1"/>
        <end position="28"/>
    </location>
</feature>
<keyword evidence="2" id="KW-0472">Membrane</keyword>
<organism evidence="3 4">
    <name type="scientific">Actinomadura fulvescens</name>
    <dbReference type="NCBI Taxonomy" id="46160"/>
    <lineage>
        <taxon>Bacteria</taxon>
        <taxon>Bacillati</taxon>
        <taxon>Actinomycetota</taxon>
        <taxon>Actinomycetes</taxon>
        <taxon>Streptosporangiales</taxon>
        <taxon>Thermomonosporaceae</taxon>
        <taxon>Actinomadura</taxon>
    </lineage>
</organism>
<keyword evidence="2" id="KW-1133">Transmembrane helix</keyword>
<dbReference type="RefSeq" id="WP_344548763.1">
    <property type="nucleotide sequence ID" value="NZ_BAAATD010000020.1"/>
</dbReference>
<name>A0ABN3QW26_9ACTN</name>
<evidence type="ECO:0008006" key="5">
    <source>
        <dbReference type="Google" id="ProtNLM"/>
    </source>
</evidence>
<keyword evidence="2" id="KW-0812">Transmembrane</keyword>